<sequence length="60" mass="6750">MGNCTLKSAESEDQTVISISNFTQKSVIGKGGFGKVRQKKIIKEIRSGWLRTKSQKVYMQ</sequence>
<keyword evidence="2" id="KW-1185">Reference proteome</keyword>
<dbReference type="AlphaFoldDB" id="A0A8S1KT92"/>
<dbReference type="OrthoDB" id="10293157at2759"/>
<evidence type="ECO:0000313" key="1">
    <source>
        <dbReference type="EMBL" id="CAD8056522.1"/>
    </source>
</evidence>
<proteinExistence type="predicted"/>
<dbReference type="Proteomes" id="UP000692954">
    <property type="component" value="Unassembled WGS sequence"/>
</dbReference>
<dbReference type="EMBL" id="CAJJDN010000010">
    <property type="protein sequence ID" value="CAD8056522.1"/>
    <property type="molecule type" value="Genomic_DNA"/>
</dbReference>
<accession>A0A8S1KT92</accession>
<reference evidence="1" key="1">
    <citation type="submission" date="2021-01" db="EMBL/GenBank/DDBJ databases">
        <authorList>
            <consortium name="Genoscope - CEA"/>
            <person name="William W."/>
        </authorList>
    </citation>
    <scope>NUCLEOTIDE SEQUENCE</scope>
</reference>
<comment type="caution">
    <text evidence="1">The sequence shown here is derived from an EMBL/GenBank/DDBJ whole genome shotgun (WGS) entry which is preliminary data.</text>
</comment>
<gene>
    <name evidence="1" type="ORF">PSON_ATCC_30995.1.T0100280</name>
</gene>
<organism evidence="1 2">
    <name type="scientific">Paramecium sonneborni</name>
    <dbReference type="NCBI Taxonomy" id="65129"/>
    <lineage>
        <taxon>Eukaryota</taxon>
        <taxon>Sar</taxon>
        <taxon>Alveolata</taxon>
        <taxon>Ciliophora</taxon>
        <taxon>Intramacronucleata</taxon>
        <taxon>Oligohymenophorea</taxon>
        <taxon>Peniculida</taxon>
        <taxon>Parameciidae</taxon>
        <taxon>Paramecium</taxon>
    </lineage>
</organism>
<protein>
    <submittedName>
        <fullName evidence="1">Uncharacterized protein</fullName>
    </submittedName>
</protein>
<evidence type="ECO:0000313" key="2">
    <source>
        <dbReference type="Proteomes" id="UP000692954"/>
    </source>
</evidence>
<name>A0A8S1KT92_9CILI</name>